<dbReference type="OrthoDB" id="10254664at2759"/>
<dbReference type="Gene3D" id="3.90.470.10">
    <property type="entry name" value="Ribosomal protein L22/L17"/>
    <property type="match status" value="1"/>
</dbReference>
<dbReference type="SUPFAM" id="SSF54843">
    <property type="entry name" value="Ribosomal protein L22"/>
    <property type="match status" value="1"/>
</dbReference>
<dbReference type="InParanoid" id="G0P0T8"/>
<protein>
    <submittedName>
        <fullName evidence="2">CBN-RPL-17 protein</fullName>
    </submittedName>
</protein>
<dbReference type="InterPro" id="IPR005721">
    <property type="entry name" value="Ribosomal_uL22_euk/arc"/>
</dbReference>
<evidence type="ECO:0000313" key="2">
    <source>
        <dbReference type="EMBL" id="EGT41866.1"/>
    </source>
</evidence>
<dbReference type="AlphaFoldDB" id="G0P0T8"/>
<dbReference type="HOGENOM" id="CLU_083987_4_0_1"/>
<dbReference type="NCBIfam" id="TIGR01038">
    <property type="entry name" value="uL22_arch_euk"/>
    <property type="match status" value="1"/>
</dbReference>
<dbReference type="Proteomes" id="UP000008068">
    <property type="component" value="Unassembled WGS sequence"/>
</dbReference>
<evidence type="ECO:0000256" key="1">
    <source>
        <dbReference type="SAM" id="MobiDB-lite"/>
    </source>
</evidence>
<name>G0P0T8_CAEBE</name>
<dbReference type="InterPro" id="IPR036394">
    <property type="entry name" value="Ribosomal_uL22_sf"/>
</dbReference>
<dbReference type="PANTHER" id="PTHR11593:SF10">
    <property type="entry name" value="60S RIBOSOMAL PROTEIN L17"/>
    <property type="match status" value="1"/>
</dbReference>
<dbReference type="GO" id="GO:0002181">
    <property type="term" value="P:cytoplasmic translation"/>
    <property type="evidence" value="ECO:0007669"/>
    <property type="project" value="TreeGrafter"/>
</dbReference>
<dbReference type="EMBL" id="GL380004">
    <property type="protein sequence ID" value="EGT41866.1"/>
    <property type="molecule type" value="Genomic_DNA"/>
</dbReference>
<evidence type="ECO:0000313" key="3">
    <source>
        <dbReference type="Proteomes" id="UP000008068"/>
    </source>
</evidence>
<feature type="region of interest" description="Disordered" evidence="1">
    <location>
        <begin position="102"/>
        <end position="127"/>
    </location>
</feature>
<keyword evidence="3" id="KW-1185">Reference proteome</keyword>
<dbReference type="GO" id="GO:0003735">
    <property type="term" value="F:structural constituent of ribosome"/>
    <property type="evidence" value="ECO:0007669"/>
    <property type="project" value="InterPro"/>
</dbReference>
<dbReference type="PANTHER" id="PTHR11593">
    <property type="entry name" value="60S RIBOSOMAL PROTEIN L17"/>
    <property type="match status" value="1"/>
</dbReference>
<gene>
    <name evidence="2" type="primary">Cbn-rpl-17</name>
    <name evidence="2" type="ORF">CAEBREN_00403</name>
</gene>
<proteinExistence type="predicted"/>
<dbReference type="GO" id="GO:0022625">
    <property type="term" value="C:cytosolic large ribosomal subunit"/>
    <property type="evidence" value="ECO:0007669"/>
    <property type="project" value="TreeGrafter"/>
</dbReference>
<accession>G0P0T8</accession>
<reference evidence="3" key="1">
    <citation type="submission" date="2011-07" db="EMBL/GenBank/DDBJ databases">
        <authorList>
            <consortium name="Caenorhabditis brenneri Sequencing and Analysis Consortium"/>
            <person name="Wilson R.K."/>
        </authorList>
    </citation>
    <scope>NUCLEOTIDE SEQUENCE [LARGE SCALE GENOMIC DNA]</scope>
    <source>
        <strain evidence="3">PB2801</strain>
    </source>
</reference>
<organism evidence="3">
    <name type="scientific">Caenorhabditis brenneri</name>
    <name type="common">Nematode worm</name>
    <dbReference type="NCBI Taxonomy" id="135651"/>
    <lineage>
        <taxon>Eukaryota</taxon>
        <taxon>Metazoa</taxon>
        <taxon>Ecdysozoa</taxon>
        <taxon>Nematoda</taxon>
        <taxon>Chromadorea</taxon>
        <taxon>Rhabditida</taxon>
        <taxon>Rhabditina</taxon>
        <taxon>Rhabditomorpha</taxon>
        <taxon>Rhabditoidea</taxon>
        <taxon>Rhabditidae</taxon>
        <taxon>Peloderinae</taxon>
        <taxon>Caenorhabditis</taxon>
    </lineage>
</organism>
<sequence>MTKVHYSRAPENSTKSCKARGSDLRVHFKNTHEAAMALRGMPLRRAQAFLNHVKEHKEIVPFRRFHGGIGRAAQTKQWNTTQGRWPVKSADFLLDLLNQENLPRGDFGARNQRQGKRKERWASQNGS</sequence>
<dbReference type="eggNOG" id="KOG3353">
    <property type="taxonomic scope" value="Eukaryota"/>
</dbReference>
<dbReference type="STRING" id="135651.G0P0T8"/>